<sequence>MSDHLEPNLIKRRIVEQGFQRYNSPLPLIFLNHTAAFDSVTRHKLWKILEIDGLPVKFIELIQAYYLKSTSRIRIYGEETEEFLVENWVLENAIMQHNSAETRKNLALTDLDYADYVGLLSDLDHAQKMRDDIVKWSSLTGLKRRENQMYGHESSDPNIFQPEFNSARKG</sequence>
<name>A0AA88LL13_ARTSF</name>
<comment type="caution">
    <text evidence="2">The sequence shown here is derived from an EMBL/GenBank/DDBJ whole genome shotgun (WGS) entry which is preliminary data.</text>
</comment>
<organism evidence="2 3">
    <name type="scientific">Artemia franciscana</name>
    <name type="common">Brine shrimp</name>
    <name type="synonym">Artemia sanfranciscana</name>
    <dbReference type="NCBI Taxonomy" id="6661"/>
    <lineage>
        <taxon>Eukaryota</taxon>
        <taxon>Metazoa</taxon>
        <taxon>Ecdysozoa</taxon>
        <taxon>Arthropoda</taxon>
        <taxon>Crustacea</taxon>
        <taxon>Branchiopoda</taxon>
        <taxon>Anostraca</taxon>
        <taxon>Artemiidae</taxon>
        <taxon>Artemia</taxon>
    </lineage>
</organism>
<dbReference type="Proteomes" id="UP001187531">
    <property type="component" value="Unassembled WGS sequence"/>
</dbReference>
<protein>
    <submittedName>
        <fullName evidence="2">Uncharacterized protein</fullName>
    </submittedName>
</protein>
<gene>
    <name evidence="2" type="ORF">QYM36_000445</name>
</gene>
<reference evidence="2" key="1">
    <citation type="submission" date="2023-07" db="EMBL/GenBank/DDBJ databases">
        <title>Chromosome-level genome assembly of Artemia franciscana.</title>
        <authorList>
            <person name="Jo E."/>
        </authorList>
    </citation>
    <scope>NUCLEOTIDE SEQUENCE</scope>
    <source>
        <tissue evidence="2">Whole body</tissue>
    </source>
</reference>
<evidence type="ECO:0000313" key="3">
    <source>
        <dbReference type="Proteomes" id="UP001187531"/>
    </source>
</evidence>
<evidence type="ECO:0000256" key="1">
    <source>
        <dbReference type="SAM" id="MobiDB-lite"/>
    </source>
</evidence>
<keyword evidence="3" id="KW-1185">Reference proteome</keyword>
<accession>A0AA88LL13</accession>
<feature type="region of interest" description="Disordered" evidence="1">
    <location>
        <begin position="148"/>
        <end position="170"/>
    </location>
</feature>
<dbReference type="EMBL" id="JAVRJZ010000002">
    <property type="protein sequence ID" value="KAK2725970.1"/>
    <property type="molecule type" value="Genomic_DNA"/>
</dbReference>
<dbReference type="AlphaFoldDB" id="A0AA88LL13"/>
<evidence type="ECO:0000313" key="2">
    <source>
        <dbReference type="EMBL" id="KAK2725970.1"/>
    </source>
</evidence>
<proteinExistence type="predicted"/>